<organism evidence="3 4">
    <name type="scientific">Enterococcus gallinarum</name>
    <dbReference type="NCBI Taxonomy" id="1353"/>
    <lineage>
        <taxon>Bacteria</taxon>
        <taxon>Bacillati</taxon>
        <taxon>Bacillota</taxon>
        <taxon>Bacilli</taxon>
        <taxon>Lactobacillales</taxon>
        <taxon>Enterococcaceae</taxon>
        <taxon>Enterococcus</taxon>
    </lineage>
</organism>
<proteinExistence type="predicted"/>
<keyword evidence="1" id="KW-0238">DNA-binding</keyword>
<dbReference type="PANTHER" id="PTHR46558">
    <property type="entry name" value="TRACRIPTIONAL REGULATORY PROTEIN-RELATED-RELATED"/>
    <property type="match status" value="1"/>
</dbReference>
<protein>
    <submittedName>
        <fullName evidence="3">Predicted transcriptional regulators</fullName>
    </submittedName>
</protein>
<dbReference type="AlphaFoldDB" id="A0A376GXT6"/>
<evidence type="ECO:0000313" key="3">
    <source>
        <dbReference type="EMBL" id="STD81724.1"/>
    </source>
</evidence>
<dbReference type="GO" id="GO:0003677">
    <property type="term" value="F:DNA binding"/>
    <property type="evidence" value="ECO:0007669"/>
    <property type="project" value="UniProtKB-KW"/>
</dbReference>
<dbReference type="InterPro" id="IPR001387">
    <property type="entry name" value="Cro/C1-type_HTH"/>
</dbReference>
<gene>
    <name evidence="3" type="ORF">NCTC12360_00137</name>
</gene>
<evidence type="ECO:0000259" key="2">
    <source>
        <dbReference type="PROSITE" id="PS50943"/>
    </source>
</evidence>
<dbReference type="OrthoDB" id="9812495at2"/>
<sequence length="397" mass="45333">MELPIGQEIAKRRKDKQITQTELADFMSVSKASVSKWETGQSYPDITLLPLLAAFFDCSVDDLLVINSQLTTQEIKRIYQLLKDSFETKSADDVLLMLRGFIRRYYSCYPFLLQMGLFYLNHWDLLPIPTRMTRTELVPNDEAKAEDKRKFYLEEVVKLFELVKNNGSADLVQQARFYEAYSMIMLGQAEEVLAILGHKTPTFLPVESLIAAAHQQMEDGSAAETVLQSAIYQYVTVLLSLLTNYTLLLTQNPQAMEATYHRGLAFCDTFDLAKLHPVIMLNFLAACLTTFAAQGNSELLLRALTRYVSLLEETNDPYLLHGDEYFDQIENWIDDLDLGNQMPRSSNLVKKQLTELILESPLLQPFKNQQTFTELFQRLQAIAAHTADDAHGKEDTR</sequence>
<dbReference type="Gene3D" id="1.10.260.40">
    <property type="entry name" value="lambda repressor-like DNA-binding domains"/>
    <property type="match status" value="1"/>
</dbReference>
<name>A0A376GXT6_ENTGA</name>
<dbReference type="EMBL" id="UFYW01000001">
    <property type="protein sequence ID" value="STD81724.1"/>
    <property type="molecule type" value="Genomic_DNA"/>
</dbReference>
<accession>A0A376GXT6</accession>
<keyword evidence="4" id="KW-1185">Reference proteome</keyword>
<dbReference type="CDD" id="cd00093">
    <property type="entry name" value="HTH_XRE"/>
    <property type="match status" value="1"/>
</dbReference>
<dbReference type="Proteomes" id="UP000254807">
    <property type="component" value="Unassembled WGS sequence"/>
</dbReference>
<feature type="domain" description="HTH cro/C1-type" evidence="2">
    <location>
        <begin position="9"/>
        <end position="63"/>
    </location>
</feature>
<dbReference type="SUPFAM" id="SSF47413">
    <property type="entry name" value="lambda repressor-like DNA-binding domains"/>
    <property type="match status" value="1"/>
</dbReference>
<dbReference type="SMART" id="SM00530">
    <property type="entry name" value="HTH_XRE"/>
    <property type="match status" value="1"/>
</dbReference>
<dbReference type="RefSeq" id="WP_060814052.1">
    <property type="nucleotide sequence ID" value="NZ_JBHULA010000019.1"/>
</dbReference>
<reference evidence="3 4" key="1">
    <citation type="submission" date="2018-06" db="EMBL/GenBank/DDBJ databases">
        <authorList>
            <consortium name="Pathogen Informatics"/>
            <person name="Doyle S."/>
        </authorList>
    </citation>
    <scope>NUCLEOTIDE SEQUENCE [LARGE SCALE GENOMIC DNA]</scope>
    <source>
        <strain evidence="3 4">NCTC12360</strain>
    </source>
</reference>
<dbReference type="InterPro" id="IPR010982">
    <property type="entry name" value="Lambda_DNA-bd_dom_sf"/>
</dbReference>
<dbReference type="PANTHER" id="PTHR46558:SF11">
    <property type="entry name" value="HTH-TYPE TRANSCRIPTIONAL REGULATOR XRE"/>
    <property type="match status" value="1"/>
</dbReference>
<evidence type="ECO:0000313" key="4">
    <source>
        <dbReference type="Proteomes" id="UP000254807"/>
    </source>
</evidence>
<dbReference type="Pfam" id="PF01381">
    <property type="entry name" value="HTH_3"/>
    <property type="match status" value="1"/>
</dbReference>
<evidence type="ECO:0000256" key="1">
    <source>
        <dbReference type="ARBA" id="ARBA00023125"/>
    </source>
</evidence>
<dbReference type="PROSITE" id="PS50943">
    <property type="entry name" value="HTH_CROC1"/>
    <property type="match status" value="1"/>
</dbReference>